<dbReference type="AlphaFoldDB" id="A0A388T2L2"/>
<evidence type="ECO:0000256" key="1">
    <source>
        <dbReference type="SAM" id="MobiDB-lite"/>
    </source>
</evidence>
<feature type="compositionally biased region" description="Basic and acidic residues" evidence="1">
    <location>
        <begin position="104"/>
        <end position="113"/>
    </location>
</feature>
<dbReference type="Gene3D" id="1.10.260.40">
    <property type="entry name" value="lambda repressor-like DNA-binding domains"/>
    <property type="match status" value="1"/>
</dbReference>
<gene>
    <name evidence="2" type="ORF">SSP531S_46480</name>
</gene>
<proteinExistence type="predicted"/>
<organism evidence="2 3">
    <name type="scientific">Streptomyces spongiicola</name>
    <dbReference type="NCBI Taxonomy" id="1690221"/>
    <lineage>
        <taxon>Bacteria</taxon>
        <taxon>Bacillati</taxon>
        <taxon>Actinomycetota</taxon>
        <taxon>Actinomycetes</taxon>
        <taxon>Kitasatosporales</taxon>
        <taxon>Streptomycetaceae</taxon>
        <taxon>Streptomyces</taxon>
    </lineage>
</organism>
<evidence type="ECO:0000313" key="2">
    <source>
        <dbReference type="EMBL" id="GBQ03178.1"/>
    </source>
</evidence>
<feature type="region of interest" description="Disordered" evidence="1">
    <location>
        <begin position="104"/>
        <end position="131"/>
    </location>
</feature>
<evidence type="ECO:0000313" key="3">
    <source>
        <dbReference type="Proteomes" id="UP000265354"/>
    </source>
</evidence>
<dbReference type="EMBL" id="BGZL01000016">
    <property type="protein sequence ID" value="GBQ03178.1"/>
    <property type="molecule type" value="Genomic_DNA"/>
</dbReference>
<dbReference type="InterPro" id="IPR010982">
    <property type="entry name" value="Lambda_DNA-bd_dom_sf"/>
</dbReference>
<sequence length="269" mass="29918">MSLKAWRDYSRIMTTTAERGRIPNDVLTSVRKSMNLSQDEFARGLRDAGEELGEPNDASKRLVQRWESGETRTCRPLYARALKQLTGRTPESLGFAIPMTRVHSDGAGGHDMEAGEVGTTDAATSPEPEPQSEYAGIWLSRYEFYSSSRDETFDCKHHVVIVQHGNRLTAQSLLGASTNPDSPLSLDLTVERNVVTGTWTEQTAADGYYQGARYHGAIQLLIEPTGRRMAGKWVGFGKDFDVNTGPWELRLLDRSTGRASIERYSTTPE</sequence>
<protein>
    <submittedName>
        <fullName evidence="2">Transcriptional regulator</fullName>
    </submittedName>
</protein>
<name>A0A388T2L2_9ACTN</name>
<dbReference type="GO" id="GO:0003677">
    <property type="term" value="F:DNA binding"/>
    <property type="evidence" value="ECO:0007669"/>
    <property type="project" value="InterPro"/>
</dbReference>
<comment type="caution">
    <text evidence="2">The sequence shown here is derived from an EMBL/GenBank/DDBJ whole genome shotgun (WGS) entry which is preliminary data.</text>
</comment>
<dbReference type="Proteomes" id="UP000265354">
    <property type="component" value="Unassembled WGS sequence"/>
</dbReference>
<reference evidence="2 3" key="1">
    <citation type="submission" date="2018-07" db="EMBL/GenBank/DDBJ databases">
        <title>Whole Genome Shotgun Sequence of Streptomyces spongiicola strain 531S.</title>
        <authorList>
            <person name="Dohra H."/>
            <person name="Kodani S."/>
        </authorList>
    </citation>
    <scope>NUCLEOTIDE SEQUENCE [LARGE SCALE GENOMIC DNA]</scope>
    <source>
        <strain evidence="2 3">531S</strain>
    </source>
</reference>
<accession>A0A388T2L2</accession>